<sequence>MTIEELIDFKMSDFVPYYGKKNYISRTQGFLNSDTQKIIEDKLDTLGLLEGCYMVMGGGIGFVLLKLYFPLN</sequence>
<gene>
    <name evidence="2" type="ORF">A2642_02940</name>
</gene>
<dbReference type="Proteomes" id="UP000178700">
    <property type="component" value="Unassembled WGS sequence"/>
</dbReference>
<accession>A0A1F6V4V6</accession>
<reference evidence="2 3" key="1">
    <citation type="journal article" date="2016" name="Nat. Commun.">
        <title>Thousands of microbial genomes shed light on interconnected biogeochemical processes in an aquifer system.</title>
        <authorList>
            <person name="Anantharaman K."/>
            <person name="Brown C.T."/>
            <person name="Hug L.A."/>
            <person name="Sharon I."/>
            <person name="Castelle C.J."/>
            <person name="Probst A.J."/>
            <person name="Thomas B.C."/>
            <person name="Singh A."/>
            <person name="Wilkins M.J."/>
            <person name="Karaoz U."/>
            <person name="Brodie E.L."/>
            <person name="Williams K.H."/>
            <person name="Hubbard S.S."/>
            <person name="Banfield J.F."/>
        </authorList>
    </citation>
    <scope>NUCLEOTIDE SEQUENCE [LARGE SCALE GENOMIC DNA]</scope>
</reference>
<feature type="transmembrane region" description="Helical" evidence="1">
    <location>
        <begin position="46"/>
        <end position="69"/>
    </location>
</feature>
<organism evidence="2 3">
    <name type="scientific">Candidatus Nomurabacteria bacterium RIFCSPHIGHO2_01_FULL_39_10</name>
    <dbReference type="NCBI Taxonomy" id="1801733"/>
    <lineage>
        <taxon>Bacteria</taxon>
        <taxon>Candidatus Nomuraibacteriota</taxon>
    </lineage>
</organism>
<evidence type="ECO:0000313" key="3">
    <source>
        <dbReference type="Proteomes" id="UP000178700"/>
    </source>
</evidence>
<evidence type="ECO:0000256" key="1">
    <source>
        <dbReference type="SAM" id="Phobius"/>
    </source>
</evidence>
<keyword evidence="1" id="KW-0472">Membrane</keyword>
<keyword evidence="1" id="KW-0812">Transmembrane</keyword>
<name>A0A1F6V4V6_9BACT</name>
<comment type="caution">
    <text evidence="2">The sequence shown here is derived from an EMBL/GenBank/DDBJ whole genome shotgun (WGS) entry which is preliminary data.</text>
</comment>
<dbReference type="EMBL" id="MFTJ01000040">
    <property type="protein sequence ID" value="OGI64713.1"/>
    <property type="molecule type" value="Genomic_DNA"/>
</dbReference>
<keyword evidence="1" id="KW-1133">Transmembrane helix</keyword>
<proteinExistence type="predicted"/>
<evidence type="ECO:0000313" key="2">
    <source>
        <dbReference type="EMBL" id="OGI64713.1"/>
    </source>
</evidence>
<dbReference type="AlphaFoldDB" id="A0A1F6V4V6"/>
<protein>
    <submittedName>
        <fullName evidence="2">Uncharacterized protein</fullName>
    </submittedName>
</protein>